<evidence type="ECO:0000313" key="3">
    <source>
        <dbReference type="Proteomes" id="UP001150941"/>
    </source>
</evidence>
<protein>
    <recommendedName>
        <fullName evidence="4">Pentatricopeptide repeat protein</fullName>
    </recommendedName>
</protein>
<evidence type="ECO:0000313" key="2">
    <source>
        <dbReference type="EMBL" id="KAJ5246067.1"/>
    </source>
</evidence>
<dbReference type="PANTHER" id="PTHR47934:SF6">
    <property type="entry name" value="MITOCHONDRIAL GROUP I INTRON SPLICING FACTOR CCM1-RELATED"/>
    <property type="match status" value="1"/>
</dbReference>
<dbReference type="Pfam" id="PF01535">
    <property type="entry name" value="PPR"/>
    <property type="match status" value="1"/>
</dbReference>
<comment type="caution">
    <text evidence="2">The sequence shown here is derived from an EMBL/GenBank/DDBJ whole genome shotgun (WGS) entry which is preliminary data.</text>
</comment>
<gene>
    <name evidence="2" type="ORF">N7468_001050</name>
</gene>
<feature type="repeat" description="PPR" evidence="1">
    <location>
        <begin position="436"/>
        <end position="470"/>
    </location>
</feature>
<dbReference type="OrthoDB" id="1882346at2759"/>
<dbReference type="InterPro" id="IPR051114">
    <property type="entry name" value="Mito_RNA_Proc_CCM1"/>
</dbReference>
<dbReference type="GO" id="GO:0005739">
    <property type="term" value="C:mitochondrion"/>
    <property type="evidence" value="ECO:0007669"/>
    <property type="project" value="TreeGrafter"/>
</dbReference>
<accession>A0A9W9TWN1</accession>
<proteinExistence type="predicted"/>
<sequence length="768" mass="87150">MLERAAGCFETAGRRLLRDSPGTIQSRRSLSRHFWRHNTAEGDVARWFLALAQPTTSPPFTVLHPAHGKNSAIQVNQPFLDFLYPQNYRDWFLSKDTRHLRRPGSRRRKKGPVGFRRTFTSVVTSVDQSCPKASSGKEPLLNGANPIISTQDGVAQLRGLLTSDADWDYDRAWVSYISLGRPPDIRSELCAYLSQSAKPADQERAWELFEEIPLESRSPADFHHICKSQTYYADPPHLTTILQQALSTGVAVDFCFEASFTHYLKRHDWTRMQEVWAMRFEASELPVKGILPQLSYPELPLDVYAFAKFVRGSATEQRSHLQGISSFLLARITTTASLLESAHLDILLDTFSLFQEVGVARETHFSQAIKCLQQSTSRLKFARSIAFYRQMRSLQPAAKLPKRLMNAQILCLEKFDMTGNIPLFLDEFALFFGKPSNEAYKTAMKAFARTGHVDEVNRLFERFVADHGKPKSRKFVTSLLLVHACNGDVRETWHQFERVKAEFGLEPNVACWNLVLTAYAKTRDVIGAFSAFARMSETRVQPDSGTYNILMGLLAIRGDIDGVRKLLMLAQEQHVQITMPMLGQIISAYLKNGRLDLAERLALVCLDLKVPGSATRIFNALLMQYVFRIDHEGYRRVLAIMDKAGVPSDARTHTAGLLRLTLARKPQKAHLLLRKLHKTGELHATEVHYVIVMLGYIRNREYEQARVIIREIMGRFPDSALQTSLENVLEVIPNKLERVEERSHPSNSLKISSSSRSSEKISRLFTAN</sequence>
<name>A0A9W9TWN1_9EURO</name>
<dbReference type="GO" id="GO:0003729">
    <property type="term" value="F:mRNA binding"/>
    <property type="evidence" value="ECO:0007669"/>
    <property type="project" value="TreeGrafter"/>
</dbReference>
<dbReference type="RefSeq" id="XP_058333488.1">
    <property type="nucleotide sequence ID" value="XM_058470347.1"/>
</dbReference>
<dbReference type="PANTHER" id="PTHR47934">
    <property type="entry name" value="PENTATRICOPEPTIDE REPEAT-CONTAINING PROTEIN PET309, MITOCHONDRIAL"/>
    <property type="match status" value="1"/>
</dbReference>
<evidence type="ECO:0008006" key="4">
    <source>
        <dbReference type="Google" id="ProtNLM"/>
    </source>
</evidence>
<dbReference type="GO" id="GO:0007005">
    <property type="term" value="P:mitochondrion organization"/>
    <property type="evidence" value="ECO:0007669"/>
    <property type="project" value="TreeGrafter"/>
</dbReference>
<evidence type="ECO:0000256" key="1">
    <source>
        <dbReference type="PROSITE-ProRule" id="PRU00708"/>
    </source>
</evidence>
<dbReference type="PROSITE" id="PS51375">
    <property type="entry name" value="PPR"/>
    <property type="match status" value="2"/>
</dbReference>
<keyword evidence="3" id="KW-1185">Reference proteome</keyword>
<feature type="repeat" description="PPR" evidence="1">
    <location>
        <begin position="508"/>
        <end position="542"/>
    </location>
</feature>
<dbReference type="Pfam" id="PF13041">
    <property type="entry name" value="PPR_2"/>
    <property type="match status" value="1"/>
</dbReference>
<dbReference type="Gene3D" id="1.25.40.10">
    <property type="entry name" value="Tetratricopeptide repeat domain"/>
    <property type="match status" value="2"/>
</dbReference>
<dbReference type="Proteomes" id="UP001150941">
    <property type="component" value="Unassembled WGS sequence"/>
</dbReference>
<dbReference type="GeneID" id="83197650"/>
<reference evidence="2" key="2">
    <citation type="journal article" date="2023" name="IMA Fungus">
        <title>Comparative genomic study of the Penicillium genus elucidates a diverse pangenome and 15 lateral gene transfer events.</title>
        <authorList>
            <person name="Petersen C."/>
            <person name="Sorensen T."/>
            <person name="Nielsen M.R."/>
            <person name="Sondergaard T.E."/>
            <person name="Sorensen J.L."/>
            <person name="Fitzpatrick D.A."/>
            <person name="Frisvad J.C."/>
            <person name="Nielsen K.L."/>
        </authorList>
    </citation>
    <scope>NUCLEOTIDE SEQUENCE</scope>
    <source>
        <strain evidence="2">IBT 19713</strain>
    </source>
</reference>
<dbReference type="GO" id="GO:0006396">
    <property type="term" value="P:RNA processing"/>
    <property type="evidence" value="ECO:0007669"/>
    <property type="project" value="TreeGrafter"/>
</dbReference>
<dbReference type="InterPro" id="IPR002885">
    <property type="entry name" value="PPR_rpt"/>
</dbReference>
<dbReference type="NCBIfam" id="TIGR00756">
    <property type="entry name" value="PPR"/>
    <property type="match status" value="1"/>
</dbReference>
<dbReference type="InterPro" id="IPR011990">
    <property type="entry name" value="TPR-like_helical_dom_sf"/>
</dbReference>
<dbReference type="AlphaFoldDB" id="A0A9W9TWN1"/>
<reference evidence="2" key="1">
    <citation type="submission" date="2022-11" db="EMBL/GenBank/DDBJ databases">
        <authorList>
            <person name="Petersen C."/>
        </authorList>
    </citation>
    <scope>NUCLEOTIDE SEQUENCE</scope>
    <source>
        <strain evidence="2">IBT 19713</strain>
    </source>
</reference>
<organism evidence="2 3">
    <name type="scientific">Penicillium chermesinum</name>
    <dbReference type="NCBI Taxonomy" id="63820"/>
    <lineage>
        <taxon>Eukaryota</taxon>
        <taxon>Fungi</taxon>
        <taxon>Dikarya</taxon>
        <taxon>Ascomycota</taxon>
        <taxon>Pezizomycotina</taxon>
        <taxon>Eurotiomycetes</taxon>
        <taxon>Eurotiomycetidae</taxon>
        <taxon>Eurotiales</taxon>
        <taxon>Aspergillaceae</taxon>
        <taxon>Penicillium</taxon>
    </lineage>
</organism>
<dbReference type="EMBL" id="JAPQKS010000002">
    <property type="protein sequence ID" value="KAJ5246067.1"/>
    <property type="molecule type" value="Genomic_DNA"/>
</dbReference>